<dbReference type="GeneID" id="28850758"/>
<feature type="compositionally biased region" description="Polar residues" evidence="4">
    <location>
        <begin position="145"/>
        <end position="162"/>
    </location>
</feature>
<dbReference type="PROSITE" id="PS51011">
    <property type="entry name" value="ARID"/>
    <property type="match status" value="1"/>
</dbReference>
<evidence type="ECO:0000256" key="4">
    <source>
        <dbReference type="SAM" id="MobiDB-lite"/>
    </source>
</evidence>
<proteinExistence type="predicted"/>
<feature type="compositionally biased region" description="Low complexity" evidence="4">
    <location>
        <begin position="240"/>
        <end position="312"/>
    </location>
</feature>
<dbReference type="RefSeq" id="XP_018143521.1">
    <property type="nucleotide sequence ID" value="XM_018286764.1"/>
</dbReference>
<dbReference type="CDD" id="cd16871">
    <property type="entry name" value="ARID_Swi1p-like"/>
    <property type="match status" value="1"/>
</dbReference>
<keyword evidence="7" id="KW-1185">Reference proteome</keyword>
<dbReference type="OrthoDB" id="1938591at2759"/>
<accession>A0A179FLJ9</accession>
<feature type="region of interest" description="Disordered" evidence="4">
    <location>
        <begin position="472"/>
        <end position="621"/>
    </location>
</feature>
<evidence type="ECO:0000259" key="5">
    <source>
        <dbReference type="PROSITE" id="PS51011"/>
    </source>
</evidence>
<feature type="compositionally biased region" description="Low complexity" evidence="4">
    <location>
        <begin position="552"/>
        <end position="576"/>
    </location>
</feature>
<reference evidence="6 7" key="1">
    <citation type="journal article" date="2016" name="PLoS Pathog.">
        <title>Biosynthesis of antibiotic leucinostatins in bio-control fungus Purpureocillium lilacinum and their inhibition on phytophthora revealed by genome mining.</title>
        <authorList>
            <person name="Wang G."/>
            <person name="Liu Z."/>
            <person name="Lin R."/>
            <person name="Li E."/>
            <person name="Mao Z."/>
            <person name="Ling J."/>
            <person name="Yang Y."/>
            <person name="Yin W.B."/>
            <person name="Xie B."/>
        </authorList>
    </citation>
    <scope>NUCLEOTIDE SEQUENCE [LARGE SCALE GENOMIC DNA]</scope>
    <source>
        <strain evidence="6">170</strain>
    </source>
</reference>
<name>A0A179FLJ9_METCM</name>
<feature type="domain" description="ARID" evidence="5">
    <location>
        <begin position="372"/>
        <end position="464"/>
    </location>
</feature>
<dbReference type="SUPFAM" id="SSF46774">
    <property type="entry name" value="ARID-like"/>
    <property type="match status" value="1"/>
</dbReference>
<feature type="compositionally biased region" description="Low complexity" evidence="4">
    <location>
        <begin position="66"/>
        <end position="92"/>
    </location>
</feature>
<dbReference type="InterPro" id="IPR051232">
    <property type="entry name" value="ARID/SWI1_ChromRemod"/>
</dbReference>
<feature type="compositionally biased region" description="Low complexity" evidence="4">
    <location>
        <begin position="125"/>
        <end position="144"/>
    </location>
</feature>
<dbReference type="GO" id="GO:0000976">
    <property type="term" value="F:transcription cis-regulatory region binding"/>
    <property type="evidence" value="ECO:0007669"/>
    <property type="project" value="TreeGrafter"/>
</dbReference>
<feature type="compositionally biased region" description="Low complexity" evidence="4">
    <location>
        <begin position="38"/>
        <end position="52"/>
    </location>
</feature>
<gene>
    <name evidence="6" type="ORF">VFPPC_07986</name>
</gene>
<evidence type="ECO:0000256" key="2">
    <source>
        <dbReference type="ARBA" id="ARBA00023163"/>
    </source>
</evidence>
<feature type="compositionally biased region" description="Low complexity" evidence="4">
    <location>
        <begin position="481"/>
        <end position="518"/>
    </location>
</feature>
<dbReference type="Pfam" id="PF01388">
    <property type="entry name" value="ARID"/>
    <property type="match status" value="1"/>
</dbReference>
<feature type="compositionally biased region" description="Polar residues" evidence="4">
    <location>
        <begin position="577"/>
        <end position="592"/>
    </location>
</feature>
<dbReference type="GO" id="GO:0016514">
    <property type="term" value="C:SWI/SNF complex"/>
    <property type="evidence" value="ECO:0007669"/>
    <property type="project" value="TreeGrafter"/>
</dbReference>
<dbReference type="AlphaFoldDB" id="A0A179FLJ9"/>
<dbReference type="InterPro" id="IPR001606">
    <property type="entry name" value="ARID_dom"/>
</dbReference>
<sequence>MSAWMNDAVPNHNGNGFPHINDPNSAGAMMDPSAFMANPGQFNPGQFPNQQQMAGMQNGPMRHGSPTYQNQTQNQTPNPNQNPNQNPVYQTNSVIPSKRPRPREDSVTGSPGHNPGMQPPSRSETPQQQTFAGFQQGAGAMPQQNPSQFPHLQANGSANASPSPIMGNQMRPGNVPQRVATASPHPFSPGPQQQFSGSQASPIPSEHGTPQPNQYMQNMPPGYNPGYAQSPSNPRPSPNPNAMAGAPAGGQMMPQQMGQMPQHMGQMPPNMYQQMQQQMQQQQQGQQPGQQQPGQQQQQPGQPRQQGMMDQQKMAAYQMRLHQQLQGNIQMQAQMQAQGMGRGMMPKQQMPGMPNGQMPQGAMRQQPRPMGNINPEQFMKNLTTLMTAKGLPLDTNPIVGDRPVNLVMLFQLVQSKGGYKNVTAANGWAMCAQALGLPAQIPTVAPTLKQVYERNLAKFEEVWIAQQKHRMMQQNAGMAGPGTPQKQMQPGQQQMNQGQMPQGQQQQTPHMQQQTPMKPGQPPVNGFSTPQPPQQQQQQPHQQPPQQPQLPPHAQQQPPQQQSQQQQPMAQQQQQQHTPNANSVSGHRNSMSRGMDAPAPNDYSMQSPAHARPGSVSVDGRQATPMSAVGVEHHMPRMPPKPEDYSPCARELSTYGGVDLHAANLLGAELERWEPTVPSVNELGNIDISALTRSIQCGIHGEVRLALDTLATISSSPNQGHFLHLRACDDLVEALVDCAESQVDLLVENTAEVTDEIQLTAYEDVVRSCRIERWAVRDVPAFGSTEYEMDRAVDRLICIMTILRNVSFPGENNDNHIVLCEESVVKMLCSIIRYLGTRTMLLRTHANTLDFMKDVVVLLSNIASQLEIPGREQALSLVQFLLTFAPIPGPTMSNDSLTFTPYDPSIHSYLPHAVDALAKLLARDEPNRGFYKALFAVDSSSPLANELLIRTFALAISPLPDKAKEQFRPTTFPPLFETRKPFLMQGLLGAEIIASLVPGSEPGMARALLASGNCLAQNLIKLIQELSILYEKPPPPARGGSRAAAARKDPELVYIVVVAVSLLRRLAEKARDSAGTATSGIAELLPQPQMLMDALMMQSPEWTKEGLLPQLTAVLNLDG</sequence>
<evidence type="ECO:0000256" key="1">
    <source>
        <dbReference type="ARBA" id="ARBA00023015"/>
    </source>
</evidence>
<dbReference type="EMBL" id="LSBJ02000004">
    <property type="protein sequence ID" value="OAQ66434.1"/>
    <property type="molecule type" value="Genomic_DNA"/>
</dbReference>
<dbReference type="Gene3D" id="1.10.150.60">
    <property type="entry name" value="ARID DNA-binding domain"/>
    <property type="match status" value="1"/>
</dbReference>
<dbReference type="SMART" id="SM00501">
    <property type="entry name" value="BRIGHT"/>
    <property type="match status" value="1"/>
</dbReference>
<dbReference type="SMART" id="SM01014">
    <property type="entry name" value="ARID"/>
    <property type="match status" value="1"/>
</dbReference>
<dbReference type="KEGG" id="pchm:VFPPC_07986"/>
<feature type="compositionally biased region" description="Low complexity" evidence="4">
    <location>
        <begin position="190"/>
        <end position="202"/>
    </location>
</feature>
<dbReference type="STRING" id="1380566.A0A179FLJ9"/>
<dbReference type="InterPro" id="IPR036431">
    <property type="entry name" value="ARID_dom_sf"/>
</dbReference>
<evidence type="ECO:0000313" key="6">
    <source>
        <dbReference type="EMBL" id="OAQ66434.1"/>
    </source>
</evidence>
<keyword evidence="3" id="KW-0539">Nucleus</keyword>
<dbReference type="PANTHER" id="PTHR13964:SF27">
    <property type="entry name" value="HAT-TRICK, ISOFORM D"/>
    <property type="match status" value="1"/>
</dbReference>
<dbReference type="PANTHER" id="PTHR13964">
    <property type="entry name" value="RBP-RELATED"/>
    <property type="match status" value="1"/>
</dbReference>
<dbReference type="GO" id="GO:0006357">
    <property type="term" value="P:regulation of transcription by RNA polymerase II"/>
    <property type="evidence" value="ECO:0007669"/>
    <property type="project" value="TreeGrafter"/>
</dbReference>
<comment type="caution">
    <text evidence="6">The sequence shown here is derived from an EMBL/GenBank/DDBJ whole genome shotgun (WGS) entry which is preliminary data.</text>
</comment>
<keyword evidence="1" id="KW-0805">Transcription regulation</keyword>
<feature type="region of interest" description="Disordered" evidence="4">
    <location>
        <begin position="1"/>
        <end position="312"/>
    </location>
</feature>
<protein>
    <submittedName>
        <fullName evidence="6">ARID/BRIGHT domain-containing protein (SWI1)</fullName>
    </submittedName>
</protein>
<evidence type="ECO:0000313" key="7">
    <source>
        <dbReference type="Proteomes" id="UP000078397"/>
    </source>
</evidence>
<keyword evidence="2" id="KW-0804">Transcription</keyword>
<feature type="compositionally biased region" description="Low complexity" evidence="4">
    <location>
        <begin position="210"/>
        <end position="221"/>
    </location>
</feature>
<dbReference type="Proteomes" id="UP000078397">
    <property type="component" value="Unassembled WGS sequence"/>
</dbReference>
<organism evidence="6 7">
    <name type="scientific">Pochonia chlamydosporia 170</name>
    <dbReference type="NCBI Taxonomy" id="1380566"/>
    <lineage>
        <taxon>Eukaryota</taxon>
        <taxon>Fungi</taxon>
        <taxon>Dikarya</taxon>
        <taxon>Ascomycota</taxon>
        <taxon>Pezizomycotina</taxon>
        <taxon>Sordariomycetes</taxon>
        <taxon>Hypocreomycetidae</taxon>
        <taxon>Hypocreales</taxon>
        <taxon>Clavicipitaceae</taxon>
        <taxon>Pochonia</taxon>
    </lineage>
</organism>
<feature type="compositionally biased region" description="Pro residues" evidence="4">
    <location>
        <begin position="542"/>
        <end position="551"/>
    </location>
</feature>
<evidence type="ECO:0000256" key="3">
    <source>
        <dbReference type="ARBA" id="ARBA00023242"/>
    </source>
</evidence>